<accession>A0ABD3HPY3</accession>
<keyword evidence="6" id="KW-0464">Manganese</keyword>
<feature type="binding site" evidence="6">
    <location>
        <position position="237"/>
    </location>
    <ligand>
        <name>Mg(2+)</name>
        <dbReference type="ChEBI" id="CHEBI:18420"/>
        <label>1</label>
    </ligand>
</feature>
<feature type="binding site" evidence="6">
    <location>
        <position position="238"/>
    </location>
    <ligand>
        <name>Mg(2+)</name>
        <dbReference type="ChEBI" id="CHEBI:18420"/>
        <label>1</label>
    </ligand>
</feature>
<feature type="active site" description="Proton acceptor" evidence="5">
    <location>
        <position position="238"/>
    </location>
</feature>
<proteinExistence type="inferred from homology"/>
<evidence type="ECO:0000259" key="8">
    <source>
        <dbReference type="Pfam" id="PF03372"/>
    </source>
</evidence>
<evidence type="ECO:0000256" key="7">
    <source>
        <dbReference type="PIRSR" id="PIRSR604808-3"/>
    </source>
</evidence>
<dbReference type="GO" id="GO:0016787">
    <property type="term" value="F:hydrolase activity"/>
    <property type="evidence" value="ECO:0007669"/>
    <property type="project" value="UniProtKB-KW"/>
</dbReference>
<sequence length="400" mass="45526">MTKLESITVASWNVHGLGHPDRVRAVQKWISTKARRAKVIGLQELKASEAVIEFNIRQIMESSHTIVDYSNTDRGGAALLIHRSLQITAQGVRGDGSVAWAKIRTEEGNIGIASVYGPDSGRERIRLFDWLKELDLRGKWILLGDWNMTLNKEDSIGPSPLLQGAPLRRWRALDQKGDLLDVYHAAGRTEGPFFTRQAASGNRLDQSRLDRVYLSEMRNWIHTITLVKHYEKMAVSDHVPVLVDIAIKPPRNRSRRRRSSYTKMDGEALKDPIFYEEAKKVAQRILTVTMPYNGVVDGVGETREPGSVSPEEFKVLEAKVREGELEECKVARRRSRHKWLKSGDASTRYFYAMLISKQNAEALTTLHKEDGTVLEEEEEILEEVHRFYGDLYHQPAISQD</sequence>
<feature type="site" description="Transition state stabilizer" evidence="7">
    <location>
        <position position="147"/>
    </location>
</feature>
<feature type="site" description="Important for catalytic activity" evidence="7">
    <location>
        <position position="210"/>
    </location>
</feature>
<evidence type="ECO:0000256" key="6">
    <source>
        <dbReference type="PIRSR" id="PIRSR604808-2"/>
    </source>
</evidence>
<evidence type="ECO:0000256" key="1">
    <source>
        <dbReference type="ARBA" id="ARBA00007092"/>
    </source>
</evidence>
<dbReference type="InterPro" id="IPR036691">
    <property type="entry name" value="Endo/exonu/phosph_ase_sf"/>
</dbReference>
<feature type="active site" evidence="5">
    <location>
        <position position="116"/>
    </location>
</feature>
<dbReference type="Pfam" id="PF03372">
    <property type="entry name" value="Exo_endo_phos"/>
    <property type="match status" value="1"/>
</dbReference>
<reference evidence="9 10" key="1">
    <citation type="submission" date="2024-09" db="EMBL/GenBank/DDBJ databases">
        <title>Chromosome-scale assembly of Riccia sorocarpa.</title>
        <authorList>
            <person name="Paukszto L."/>
        </authorList>
    </citation>
    <scope>NUCLEOTIDE SEQUENCE [LARGE SCALE GENOMIC DNA]</scope>
    <source>
        <strain evidence="9">LP-2024</strain>
        <tissue evidence="9">Aerial parts of the thallus</tissue>
    </source>
</reference>
<dbReference type="InterPro" id="IPR004808">
    <property type="entry name" value="AP_endonuc_1"/>
</dbReference>
<feature type="binding site" evidence="6">
    <location>
        <position position="145"/>
    </location>
    <ligand>
        <name>Mg(2+)</name>
        <dbReference type="ChEBI" id="CHEBI:18420"/>
        <label>1</label>
    </ligand>
</feature>
<evidence type="ECO:0000256" key="3">
    <source>
        <dbReference type="ARBA" id="ARBA00022801"/>
    </source>
</evidence>
<dbReference type="GO" id="GO:0046872">
    <property type="term" value="F:metal ion binding"/>
    <property type="evidence" value="ECO:0007669"/>
    <property type="project" value="UniProtKB-KW"/>
</dbReference>
<keyword evidence="2 6" id="KW-0479">Metal-binding</keyword>
<dbReference type="AlphaFoldDB" id="A0ABD3HPY3"/>
<evidence type="ECO:0000256" key="5">
    <source>
        <dbReference type="PIRSR" id="PIRSR604808-1"/>
    </source>
</evidence>
<comment type="caution">
    <text evidence="9">The sequence shown here is derived from an EMBL/GenBank/DDBJ whole genome shotgun (WGS) entry which is preliminary data.</text>
</comment>
<dbReference type="InterPro" id="IPR005135">
    <property type="entry name" value="Endo/exonuclease/phosphatase"/>
</dbReference>
<evidence type="ECO:0000256" key="2">
    <source>
        <dbReference type="ARBA" id="ARBA00022723"/>
    </source>
</evidence>
<organism evidence="9 10">
    <name type="scientific">Riccia sorocarpa</name>
    <dbReference type="NCBI Taxonomy" id="122646"/>
    <lineage>
        <taxon>Eukaryota</taxon>
        <taxon>Viridiplantae</taxon>
        <taxon>Streptophyta</taxon>
        <taxon>Embryophyta</taxon>
        <taxon>Marchantiophyta</taxon>
        <taxon>Marchantiopsida</taxon>
        <taxon>Marchantiidae</taxon>
        <taxon>Marchantiales</taxon>
        <taxon>Ricciaceae</taxon>
        <taxon>Riccia</taxon>
    </lineage>
</organism>
<comment type="similarity">
    <text evidence="1">Belongs to the DNA repair enzymes AP/ExoA family.</text>
</comment>
<feature type="domain" description="Endonuclease/exonuclease/phosphatase" evidence="8">
    <location>
        <begin position="10"/>
        <end position="238"/>
    </location>
</feature>
<dbReference type="Gene3D" id="3.60.10.10">
    <property type="entry name" value="Endonuclease/exonuclease/phosphatase"/>
    <property type="match status" value="1"/>
</dbReference>
<gene>
    <name evidence="9" type="ORF">R1sor_005050</name>
</gene>
<protein>
    <recommendedName>
        <fullName evidence="8">Endonuclease/exonuclease/phosphatase domain-containing protein</fullName>
    </recommendedName>
</protein>
<name>A0ABD3HPY3_9MARC</name>
<keyword evidence="3" id="KW-0378">Hydrolase</keyword>
<dbReference type="PANTHER" id="PTHR22748">
    <property type="entry name" value="AP ENDONUCLEASE"/>
    <property type="match status" value="1"/>
</dbReference>
<dbReference type="PANTHER" id="PTHR22748:SF4">
    <property type="entry name" value="DNA-(APURINIC OR APYRIMIDINIC SITE) ENDONUCLEASE 2"/>
    <property type="match status" value="1"/>
</dbReference>
<feature type="site" description="Interaction with DNA substrate" evidence="7">
    <location>
        <position position="238"/>
    </location>
</feature>
<keyword evidence="4 6" id="KW-0460">Magnesium</keyword>
<keyword evidence="10" id="KW-1185">Reference proteome</keyword>
<comment type="cofactor">
    <cofactor evidence="6">
        <name>Mg(2+)</name>
        <dbReference type="ChEBI" id="CHEBI:18420"/>
    </cofactor>
    <cofactor evidence="6">
        <name>Mn(2+)</name>
        <dbReference type="ChEBI" id="CHEBI:29035"/>
    </cofactor>
    <text evidence="6">Probably binds two magnesium or manganese ions per subunit.</text>
</comment>
<dbReference type="SUPFAM" id="SSF56219">
    <property type="entry name" value="DNase I-like"/>
    <property type="match status" value="1"/>
</dbReference>
<evidence type="ECO:0000313" key="9">
    <source>
        <dbReference type="EMBL" id="KAL3691399.1"/>
    </source>
</evidence>
<feature type="binding site" evidence="6">
    <location>
        <position position="44"/>
    </location>
    <ligand>
        <name>Mg(2+)</name>
        <dbReference type="ChEBI" id="CHEBI:18420"/>
        <label>1</label>
    </ligand>
</feature>
<feature type="binding site" evidence="6">
    <location>
        <position position="147"/>
    </location>
    <ligand>
        <name>Mg(2+)</name>
        <dbReference type="ChEBI" id="CHEBI:18420"/>
        <label>1</label>
    </ligand>
</feature>
<evidence type="ECO:0000313" key="10">
    <source>
        <dbReference type="Proteomes" id="UP001633002"/>
    </source>
</evidence>
<feature type="binding site" evidence="6">
    <location>
        <position position="13"/>
    </location>
    <ligand>
        <name>Mg(2+)</name>
        <dbReference type="ChEBI" id="CHEBI:18420"/>
        <label>1</label>
    </ligand>
</feature>
<evidence type="ECO:0000256" key="4">
    <source>
        <dbReference type="ARBA" id="ARBA00022842"/>
    </source>
</evidence>
<dbReference type="Proteomes" id="UP001633002">
    <property type="component" value="Unassembled WGS sequence"/>
</dbReference>
<dbReference type="EMBL" id="JBJQOH010000003">
    <property type="protein sequence ID" value="KAL3691399.1"/>
    <property type="molecule type" value="Genomic_DNA"/>
</dbReference>
<feature type="active site" description="Proton donor/acceptor" evidence="5">
    <location>
        <position position="145"/>
    </location>
</feature>